<feature type="coiled-coil region" evidence="1">
    <location>
        <begin position="191"/>
        <end position="239"/>
    </location>
</feature>
<feature type="compositionally biased region" description="Basic and acidic residues" evidence="2">
    <location>
        <begin position="1"/>
        <end position="13"/>
    </location>
</feature>
<proteinExistence type="predicted"/>
<sequence length="241" mass="27345">MDTKTSTMHERSKPKTTGADQTCLEEEKETRGGLRNGSSSDTGGRERTDRGGSCSRRKNCEGQNLEPIGERNDQSSDDDPLLCDERSTIGKHGNADERPYQELVEGGIRMPGRGWWRGKMGNGVWYDFTRHGRGEDDAEGAENNATQQDADVCSGCKFESPREFRKGHRRCSSSTSGILLDREDGASGIPEVSFKERMETEKKKLKELDDKIYKLRRRLRKMEYKKMGINREIDKLEDSIQ</sequence>
<keyword evidence="1" id="KW-0175">Coiled coil</keyword>
<evidence type="ECO:0000256" key="1">
    <source>
        <dbReference type="SAM" id="Coils"/>
    </source>
</evidence>
<protein>
    <submittedName>
        <fullName evidence="3">ORF2</fullName>
    </submittedName>
</protein>
<dbReference type="EMBL" id="KU587563">
    <property type="protein sequence ID" value="ANM86257.1"/>
    <property type="molecule type" value="Viral_cRNA"/>
</dbReference>
<evidence type="ECO:0000256" key="2">
    <source>
        <dbReference type="SAM" id="MobiDB-lite"/>
    </source>
</evidence>
<feature type="region of interest" description="Disordered" evidence="2">
    <location>
        <begin position="1"/>
        <end position="100"/>
    </location>
</feature>
<accession>A0A192ZIB2</accession>
<name>A0A192ZIB2_9ORTO</name>
<organism evidence="3">
    <name type="scientific">Isavirus salaris</name>
    <dbReference type="NCBI Taxonomy" id="55987"/>
    <lineage>
        <taxon>Viruses</taxon>
        <taxon>Riboviria</taxon>
        <taxon>Orthornavirae</taxon>
        <taxon>Negarnaviricota</taxon>
        <taxon>Polyploviricotina</taxon>
        <taxon>Insthoviricetes</taxon>
        <taxon>Articulavirales</taxon>
        <taxon>Orthomyxoviridae</taxon>
        <taxon>Isavirus</taxon>
    </lineage>
</organism>
<evidence type="ECO:0000313" key="3">
    <source>
        <dbReference type="EMBL" id="ANM86257.1"/>
    </source>
</evidence>
<feature type="compositionally biased region" description="Basic and acidic residues" evidence="2">
    <location>
        <begin position="83"/>
        <end position="100"/>
    </location>
</feature>
<reference evidence="3" key="1">
    <citation type="submission" date="2016-01" db="EMBL/GenBank/DDBJ databases">
        <title>In vivo virulence comparison of newly identified Infectious Salmon Anemia Virus (ISAV) strains found in the Atlantic Canada region.</title>
        <authorList>
            <person name="LeBlanc F."/>
            <person name="Leadbeater S."/>
            <person name="Laflamme M."/>
            <person name="Gagne N."/>
        </authorList>
    </citation>
    <scope>NUCLEOTIDE SEQUENCE</scope>
    <source>
        <strain evidence="3">CA/NS/2012-21/2012</strain>
    </source>
</reference>